<proteinExistence type="predicted"/>
<feature type="compositionally biased region" description="Basic and acidic residues" evidence="1">
    <location>
        <begin position="215"/>
        <end position="225"/>
    </location>
</feature>
<sequence length="489" mass="54831">MEFKSEGLQTAASLPDLEIQEHEQMEVEDDSMPASLRKCKKNITPSWKSVVQSFRESSASQGRTQELADLPSQVEEGDDSNPKNVSEGHPILQEAPPSSSAPPTGRFEEYEHPLQTFVADESIYSKEKLSQLKTPFEAGSSKEVESYLRKSSGESFTMENFTFSMVRLSFDPTKEVVREAFTGTSPALDFGHLKKEEPVSEGPVLAPKRDVVEVKEKSEELEDRKRKPKSNQLEMGMLPPKYPKYMEITLNRGRPSQEMGYGFNKEEELQEDGASKSLMEIVNDSLFQISAINQSGEIDLEGYQRLLEQNQNQEAEKDEEVVGTDAPTPAEDSPKVEVQLETPLKDEVKELVVAPPSLNRKASLCSIFCEGRGGQLPTLHCFKCLCLLHAECVGLPDLVCCSNFMCPVSHGNRLRIAMMPFCIAIERKLRCLFKLLRKPSRYNRPIQEVRAVASRAEATDQAKQVEKEAAYPKTTSAEHPFSSQTNMEH</sequence>
<feature type="compositionally biased region" description="Polar residues" evidence="1">
    <location>
        <begin position="54"/>
        <end position="64"/>
    </location>
</feature>
<organism evidence="2 3">
    <name type="scientific">Orchesella cincta</name>
    <name type="common">Springtail</name>
    <name type="synonym">Podura cincta</name>
    <dbReference type="NCBI Taxonomy" id="48709"/>
    <lineage>
        <taxon>Eukaryota</taxon>
        <taxon>Metazoa</taxon>
        <taxon>Ecdysozoa</taxon>
        <taxon>Arthropoda</taxon>
        <taxon>Hexapoda</taxon>
        <taxon>Collembola</taxon>
        <taxon>Entomobryomorpha</taxon>
        <taxon>Entomobryoidea</taxon>
        <taxon>Orchesellidae</taxon>
        <taxon>Orchesellinae</taxon>
        <taxon>Orchesella</taxon>
    </lineage>
</organism>
<evidence type="ECO:0000313" key="3">
    <source>
        <dbReference type="Proteomes" id="UP000094527"/>
    </source>
</evidence>
<dbReference type="Proteomes" id="UP000094527">
    <property type="component" value="Unassembled WGS sequence"/>
</dbReference>
<feature type="region of interest" description="Disordered" evidence="1">
    <location>
        <begin position="215"/>
        <end position="238"/>
    </location>
</feature>
<dbReference type="STRING" id="48709.A0A1D2MBR9"/>
<reference evidence="2 3" key="1">
    <citation type="journal article" date="2016" name="Genome Biol. Evol.">
        <title>Gene Family Evolution Reflects Adaptation to Soil Environmental Stressors in the Genome of the Collembolan Orchesella cincta.</title>
        <authorList>
            <person name="Faddeeva-Vakhrusheva A."/>
            <person name="Derks M.F."/>
            <person name="Anvar S.Y."/>
            <person name="Agamennone V."/>
            <person name="Suring W."/>
            <person name="Smit S."/>
            <person name="van Straalen N.M."/>
            <person name="Roelofs D."/>
        </authorList>
    </citation>
    <scope>NUCLEOTIDE SEQUENCE [LARGE SCALE GENOMIC DNA]</scope>
    <source>
        <tissue evidence="2">Mixed pool</tissue>
    </source>
</reference>
<gene>
    <name evidence="2" type="ORF">Ocin01_16342</name>
</gene>
<accession>A0A1D2MBR9</accession>
<feature type="region of interest" description="Disordered" evidence="1">
    <location>
        <begin position="54"/>
        <end position="110"/>
    </location>
</feature>
<dbReference type="EMBL" id="LJIJ01002028">
    <property type="protein sequence ID" value="ODM90334.1"/>
    <property type="molecule type" value="Genomic_DNA"/>
</dbReference>
<dbReference type="AlphaFoldDB" id="A0A1D2MBR9"/>
<comment type="caution">
    <text evidence="2">The sequence shown here is derived from an EMBL/GenBank/DDBJ whole genome shotgun (WGS) entry which is preliminary data.</text>
</comment>
<evidence type="ECO:0000313" key="2">
    <source>
        <dbReference type="EMBL" id="ODM90334.1"/>
    </source>
</evidence>
<name>A0A1D2MBR9_ORCCI</name>
<dbReference type="OrthoDB" id="10072024at2759"/>
<keyword evidence="3" id="KW-1185">Reference proteome</keyword>
<feature type="region of interest" description="Disordered" evidence="1">
    <location>
        <begin position="1"/>
        <end position="35"/>
    </location>
</feature>
<protein>
    <submittedName>
        <fullName evidence="2">Uncharacterized protein</fullName>
    </submittedName>
</protein>
<feature type="compositionally biased region" description="Basic and acidic residues" evidence="1">
    <location>
        <begin position="460"/>
        <end position="470"/>
    </location>
</feature>
<feature type="region of interest" description="Disordered" evidence="1">
    <location>
        <begin position="460"/>
        <end position="489"/>
    </location>
</feature>
<feature type="region of interest" description="Disordered" evidence="1">
    <location>
        <begin position="312"/>
        <end position="337"/>
    </location>
</feature>
<feature type="compositionally biased region" description="Polar residues" evidence="1">
    <location>
        <begin position="473"/>
        <end position="489"/>
    </location>
</feature>
<evidence type="ECO:0000256" key="1">
    <source>
        <dbReference type="SAM" id="MobiDB-lite"/>
    </source>
</evidence>